<reference evidence="2 3" key="1">
    <citation type="submission" date="2017-09" db="EMBL/GenBank/DDBJ databases">
        <authorList>
            <person name="Ehlers B."/>
            <person name="Leendertz F.H."/>
        </authorList>
    </citation>
    <scope>NUCLEOTIDE SEQUENCE [LARGE SCALE GENOMIC DNA]</scope>
    <source>
        <strain evidence="2 3">DSM 18289</strain>
    </source>
</reference>
<proteinExistence type="predicted"/>
<evidence type="ECO:0000313" key="3">
    <source>
        <dbReference type="Proteomes" id="UP000219439"/>
    </source>
</evidence>
<keyword evidence="3" id="KW-1185">Reference proteome</keyword>
<dbReference type="Gene3D" id="1.20.120.910">
    <property type="entry name" value="DksA, coiled-coil domain"/>
    <property type="match status" value="1"/>
</dbReference>
<dbReference type="RefSeq" id="WP_097152648.1">
    <property type="nucleotide sequence ID" value="NZ_OBEL01000001.1"/>
</dbReference>
<name>A0A285NFC4_9HYPH</name>
<protein>
    <submittedName>
        <fullName evidence="2">DnaK suppressor protein</fullName>
    </submittedName>
</protein>
<dbReference type="OrthoDB" id="1121111at2"/>
<gene>
    <name evidence="2" type="ORF">SAMN06265368_1481</name>
</gene>
<evidence type="ECO:0000256" key="1">
    <source>
        <dbReference type="PROSITE-ProRule" id="PRU00510"/>
    </source>
</evidence>
<sequence length="116" mass="13165">MPVPLKIALDLLADHRIEIKKDAHLTSLSPCSVKRLDSDNSRRLVRMNNLQGRAKAKAIRFLNEQDLLRIERAFDRMENGNFGYCIKCDAKIPLTQLEQDPAKSLCPNCDGSQNED</sequence>
<dbReference type="PROSITE" id="PS51128">
    <property type="entry name" value="ZF_DKSA_2"/>
    <property type="match status" value="1"/>
</dbReference>
<organism evidence="2 3">
    <name type="scientific">Cohaesibacter gelatinilyticus</name>
    <dbReference type="NCBI Taxonomy" id="372072"/>
    <lineage>
        <taxon>Bacteria</taxon>
        <taxon>Pseudomonadati</taxon>
        <taxon>Pseudomonadota</taxon>
        <taxon>Alphaproteobacteria</taxon>
        <taxon>Hyphomicrobiales</taxon>
        <taxon>Cohaesibacteraceae</taxon>
    </lineage>
</organism>
<accession>A0A285NFC4</accession>
<dbReference type="Proteomes" id="UP000219439">
    <property type="component" value="Unassembled WGS sequence"/>
</dbReference>
<dbReference type="EMBL" id="OBEL01000001">
    <property type="protein sequence ID" value="SNZ08155.1"/>
    <property type="molecule type" value="Genomic_DNA"/>
</dbReference>
<evidence type="ECO:0000313" key="2">
    <source>
        <dbReference type="EMBL" id="SNZ08155.1"/>
    </source>
</evidence>
<dbReference type="AlphaFoldDB" id="A0A285NFC4"/>
<feature type="zinc finger region" description="dksA C4-type" evidence="1">
    <location>
        <begin position="85"/>
        <end position="109"/>
    </location>
</feature>